<keyword evidence="1" id="KW-0378">Hydrolase</keyword>
<feature type="signal peptide" evidence="3">
    <location>
        <begin position="1"/>
        <end position="21"/>
    </location>
</feature>
<dbReference type="SUPFAM" id="SSF51011">
    <property type="entry name" value="Glycosyl hydrolase domain"/>
    <property type="match status" value="1"/>
</dbReference>
<evidence type="ECO:0000256" key="1">
    <source>
        <dbReference type="ARBA" id="ARBA00022801"/>
    </source>
</evidence>
<dbReference type="InterPro" id="IPR013783">
    <property type="entry name" value="Ig-like_fold"/>
</dbReference>
<keyword evidence="2 5" id="KW-0326">Glycosidase</keyword>
<dbReference type="RefSeq" id="WP_168035790.1">
    <property type="nucleotide sequence ID" value="NZ_JAATJH010000001.1"/>
</dbReference>
<name>A0ABX0X794_9BACT</name>
<dbReference type="Pfam" id="PF00128">
    <property type="entry name" value="Alpha-amylase"/>
    <property type="match status" value="1"/>
</dbReference>
<dbReference type="EMBL" id="JAATJH010000001">
    <property type="protein sequence ID" value="NJC25012.1"/>
    <property type="molecule type" value="Genomic_DNA"/>
</dbReference>
<evidence type="ECO:0000313" key="5">
    <source>
        <dbReference type="EMBL" id="NJC25012.1"/>
    </source>
</evidence>
<dbReference type="CDD" id="cd11340">
    <property type="entry name" value="AmyAc_bac_CMD_like_3"/>
    <property type="match status" value="1"/>
</dbReference>
<feature type="chain" id="PRO_5047347096" evidence="3">
    <location>
        <begin position="22"/>
        <end position="664"/>
    </location>
</feature>
<comment type="caution">
    <text evidence="5">The sequence shown here is derived from an EMBL/GenBank/DDBJ whole genome shotgun (WGS) entry which is preliminary data.</text>
</comment>
<dbReference type="SUPFAM" id="SSF81296">
    <property type="entry name" value="E set domains"/>
    <property type="match status" value="1"/>
</dbReference>
<dbReference type="InterPro" id="IPR014756">
    <property type="entry name" value="Ig_E-set"/>
</dbReference>
<dbReference type="Gene3D" id="2.60.40.10">
    <property type="entry name" value="Immunoglobulins"/>
    <property type="match status" value="1"/>
</dbReference>
<evidence type="ECO:0000259" key="4">
    <source>
        <dbReference type="SMART" id="SM00642"/>
    </source>
</evidence>
<organism evidence="5 6">
    <name type="scientific">Neolewinella antarctica</name>
    <dbReference type="NCBI Taxonomy" id="442734"/>
    <lineage>
        <taxon>Bacteria</taxon>
        <taxon>Pseudomonadati</taxon>
        <taxon>Bacteroidota</taxon>
        <taxon>Saprospiria</taxon>
        <taxon>Saprospirales</taxon>
        <taxon>Lewinellaceae</taxon>
        <taxon>Neolewinella</taxon>
    </lineage>
</organism>
<evidence type="ECO:0000256" key="2">
    <source>
        <dbReference type="ARBA" id="ARBA00023295"/>
    </source>
</evidence>
<keyword evidence="6" id="KW-1185">Reference proteome</keyword>
<dbReference type="InterPro" id="IPR015171">
    <property type="entry name" value="Cyc-maltodext_N"/>
</dbReference>
<dbReference type="SUPFAM" id="SSF51445">
    <property type="entry name" value="(Trans)glycosidases"/>
    <property type="match status" value="1"/>
</dbReference>
<dbReference type="InterPro" id="IPR019492">
    <property type="entry name" value="Cyclo-malto-dextrinase_C"/>
</dbReference>
<accession>A0ABX0X794</accession>
<dbReference type="SMART" id="SM00642">
    <property type="entry name" value="Aamy"/>
    <property type="match status" value="1"/>
</dbReference>
<keyword evidence="3" id="KW-0732">Signal</keyword>
<dbReference type="InterPro" id="IPR013780">
    <property type="entry name" value="Glyco_hydro_b"/>
</dbReference>
<dbReference type="PANTHER" id="PTHR10357">
    <property type="entry name" value="ALPHA-AMYLASE FAMILY MEMBER"/>
    <property type="match status" value="1"/>
</dbReference>
<dbReference type="Proteomes" id="UP000770785">
    <property type="component" value="Unassembled WGS sequence"/>
</dbReference>
<dbReference type="PANTHER" id="PTHR10357:SF210">
    <property type="entry name" value="MALTODEXTRIN GLUCOSIDASE"/>
    <property type="match status" value="1"/>
</dbReference>
<dbReference type="InterPro" id="IPR017853">
    <property type="entry name" value="GH"/>
</dbReference>
<proteinExistence type="predicted"/>
<evidence type="ECO:0000256" key="3">
    <source>
        <dbReference type="SAM" id="SignalP"/>
    </source>
</evidence>
<dbReference type="Gene3D" id="2.60.40.1180">
    <property type="entry name" value="Golgi alpha-mannosidase II"/>
    <property type="match status" value="1"/>
</dbReference>
<dbReference type="GO" id="GO:0016798">
    <property type="term" value="F:hydrolase activity, acting on glycosyl bonds"/>
    <property type="evidence" value="ECO:0007669"/>
    <property type="project" value="UniProtKB-KW"/>
</dbReference>
<dbReference type="Gene3D" id="3.20.20.80">
    <property type="entry name" value="Glycosidases"/>
    <property type="match status" value="1"/>
</dbReference>
<sequence>MLRVNTLLAVFTVLLVSPLIAQQPSVFDDDPMQHLPIGTEFSEYVIRSPTGLENVVERVEPMNWWVDMVAPRVEILVYARNVADYDRALVSYPGVAVEYVRRLANPNYLFVGLHIAPGTLPGSFPIQLGTRDLAQVTSGETRTDKTQKTIEYRLDAHPRTTWTDRQPLSSRDLIYLIMPDRFANGDPTNDKIYAATDTLVNRDKFLFRHGGDLQGVIDHLDYLEDLGVTALWLNPVLENDQPYASYHGYAVSDHYRIDPRLGTNAQYKELVNLAHARGIKVVMDVIFNHCGDQHYQIRDIPSADWIHQWPTYTKSNFRAATIFDPYASEIDKRQMLDGWFDNHMPDLNQENEHLANYLINNSIWWTLYSGQDAFRVDTYTYPDTKFMANWNRRLREEIPHVGIFGETWVNQIGVQAWFVGGDKLSQAIDTKLPAVTDFQTYFAIHEAIAEEPSWTGGVTRLYYTLSQDYLYPDPSKNVIFLDNHDISRLYTTFAGDLTKMKSAMALLLTLRGTPSIYYGTEALLEGSGGAFGEGGRVDFPGGFPGDDTDLFSDTNRNGAQREYFNYVRALANYRKNSEALTVGELTQFVPRDGVYVYFRRAGSETVMIILNGNSSARTLADLSDYVKITGGFTKGKELGNSEAAVQLTDIRLAPKQARVFILEH</sequence>
<gene>
    <name evidence="5" type="ORF">GGR27_000493</name>
</gene>
<dbReference type="InterPro" id="IPR006047">
    <property type="entry name" value="GH13_cat_dom"/>
</dbReference>
<dbReference type="Pfam" id="PF10438">
    <property type="entry name" value="Cyc-maltodext_C"/>
    <property type="match status" value="1"/>
</dbReference>
<feature type="domain" description="Glycosyl hydrolase family 13 catalytic" evidence="4">
    <location>
        <begin position="176"/>
        <end position="560"/>
    </location>
</feature>
<protein>
    <submittedName>
        <fullName evidence="5">Glycosidase</fullName>
    </submittedName>
</protein>
<evidence type="ECO:0000313" key="6">
    <source>
        <dbReference type="Proteomes" id="UP000770785"/>
    </source>
</evidence>
<reference evidence="5 6" key="1">
    <citation type="submission" date="2020-03" db="EMBL/GenBank/DDBJ databases">
        <title>Genomic Encyclopedia of Type Strains, Phase IV (KMG-IV): sequencing the most valuable type-strain genomes for metagenomic binning, comparative biology and taxonomic classification.</title>
        <authorList>
            <person name="Goeker M."/>
        </authorList>
    </citation>
    <scope>NUCLEOTIDE SEQUENCE [LARGE SCALE GENOMIC DNA]</scope>
    <source>
        <strain evidence="5 6">DSM 105096</strain>
    </source>
</reference>
<dbReference type="Pfam" id="PF09087">
    <property type="entry name" value="Cyc-maltodext_N"/>
    <property type="match status" value="1"/>
</dbReference>